<dbReference type="RefSeq" id="WP_161663064.1">
    <property type="nucleotide sequence ID" value="NZ_CBCSLE010000017.1"/>
</dbReference>
<feature type="transmembrane region" description="Helical" evidence="1">
    <location>
        <begin position="71"/>
        <end position="89"/>
    </location>
</feature>
<name>A0A7X4YD97_9BACT</name>
<keyword evidence="1" id="KW-1133">Transmembrane helix</keyword>
<reference evidence="2 3" key="1">
    <citation type="submission" date="2020-01" db="EMBL/GenBank/DDBJ databases">
        <title>The draft genome sequence of Corallococcus exiguus DSM 14696.</title>
        <authorList>
            <person name="Zhang X."/>
            <person name="Zhu H."/>
        </authorList>
    </citation>
    <scope>NUCLEOTIDE SEQUENCE [LARGE SCALE GENOMIC DNA]</scope>
    <source>
        <strain evidence="2 3">DSM 14696</strain>
    </source>
</reference>
<evidence type="ECO:0000313" key="2">
    <source>
        <dbReference type="EMBL" id="NBC43325.1"/>
    </source>
</evidence>
<keyword evidence="1" id="KW-0812">Transmembrane</keyword>
<dbReference type="AlphaFoldDB" id="A0A7X4YD97"/>
<dbReference type="EMBL" id="JAAAPK010000007">
    <property type="protein sequence ID" value="NBC43325.1"/>
    <property type="molecule type" value="Genomic_DNA"/>
</dbReference>
<evidence type="ECO:0000313" key="3">
    <source>
        <dbReference type="Proteomes" id="UP000537825"/>
    </source>
</evidence>
<protein>
    <submittedName>
        <fullName evidence="2">Uncharacterized protein</fullName>
    </submittedName>
</protein>
<sequence length="230" mass="25131">MTTTPRHPSFIELDRAALGSPSPSLAQHLETCAECGAYLERVTRPEPVPAWARALGTEPLRATRRLEWMRWGLPLLATAALGCLVLLFVPRTRGAEETEYQGPKGAPSVAVHIKRGDRVFLWDGRTPLAPEDRIRLQVSSGAHRYVTVAARAPEGPAGWMVLFEGPLSSERDTALPTSWRVDGAGGEETLRILFSGEPLPASQAEALFSEAPRTAKLWTTELRLPKSPPP</sequence>
<dbReference type="Proteomes" id="UP000537825">
    <property type="component" value="Unassembled WGS sequence"/>
</dbReference>
<keyword evidence="3" id="KW-1185">Reference proteome</keyword>
<comment type="caution">
    <text evidence="2">The sequence shown here is derived from an EMBL/GenBank/DDBJ whole genome shotgun (WGS) entry which is preliminary data.</text>
</comment>
<accession>A0A7X4YD97</accession>
<proteinExistence type="predicted"/>
<evidence type="ECO:0000256" key="1">
    <source>
        <dbReference type="SAM" id="Phobius"/>
    </source>
</evidence>
<organism evidence="2 3">
    <name type="scientific">Corallococcus exiguus</name>
    <dbReference type="NCBI Taxonomy" id="83462"/>
    <lineage>
        <taxon>Bacteria</taxon>
        <taxon>Pseudomonadati</taxon>
        <taxon>Myxococcota</taxon>
        <taxon>Myxococcia</taxon>
        <taxon>Myxococcales</taxon>
        <taxon>Cystobacterineae</taxon>
        <taxon>Myxococcaceae</taxon>
        <taxon>Corallococcus</taxon>
    </lineage>
</organism>
<gene>
    <name evidence="2" type="ORF">GTZ93_26325</name>
</gene>
<keyword evidence="1" id="KW-0472">Membrane</keyword>